<dbReference type="AlphaFoldDB" id="A0AAD9WXK3"/>
<comment type="caution">
    <text evidence="6">The sequence shown here is derived from an EMBL/GenBank/DDBJ whole genome shotgun (WGS) entry which is preliminary data.</text>
</comment>
<keyword evidence="1" id="KW-0479">Metal-binding</keyword>
<evidence type="ECO:0000256" key="2">
    <source>
        <dbReference type="ARBA" id="ARBA00022771"/>
    </source>
</evidence>
<feature type="domain" description="SWIM-type" evidence="5">
    <location>
        <begin position="64"/>
        <end position="96"/>
    </location>
</feature>
<accession>A0AAD9WXK3</accession>
<dbReference type="SMART" id="SM00575">
    <property type="entry name" value="ZnF_PMZ"/>
    <property type="match status" value="1"/>
</dbReference>
<dbReference type="Pfam" id="PF04434">
    <property type="entry name" value="SWIM"/>
    <property type="match status" value="1"/>
</dbReference>
<gene>
    <name evidence="6" type="ORF">Ddye_021005</name>
</gene>
<dbReference type="EMBL" id="JANJYI010000006">
    <property type="protein sequence ID" value="KAK2645810.1"/>
    <property type="molecule type" value="Genomic_DNA"/>
</dbReference>
<dbReference type="GO" id="GO:0008270">
    <property type="term" value="F:zinc ion binding"/>
    <property type="evidence" value="ECO:0007669"/>
    <property type="project" value="UniProtKB-KW"/>
</dbReference>
<keyword evidence="7" id="KW-1185">Reference proteome</keyword>
<dbReference type="InterPro" id="IPR007527">
    <property type="entry name" value="Znf_SWIM"/>
</dbReference>
<keyword evidence="2 4" id="KW-0863">Zinc-finger</keyword>
<evidence type="ECO:0000313" key="7">
    <source>
        <dbReference type="Proteomes" id="UP001280121"/>
    </source>
</evidence>
<organism evidence="6 7">
    <name type="scientific">Dipteronia dyeriana</name>
    <dbReference type="NCBI Taxonomy" id="168575"/>
    <lineage>
        <taxon>Eukaryota</taxon>
        <taxon>Viridiplantae</taxon>
        <taxon>Streptophyta</taxon>
        <taxon>Embryophyta</taxon>
        <taxon>Tracheophyta</taxon>
        <taxon>Spermatophyta</taxon>
        <taxon>Magnoliopsida</taxon>
        <taxon>eudicotyledons</taxon>
        <taxon>Gunneridae</taxon>
        <taxon>Pentapetalae</taxon>
        <taxon>rosids</taxon>
        <taxon>malvids</taxon>
        <taxon>Sapindales</taxon>
        <taxon>Sapindaceae</taxon>
        <taxon>Hippocastanoideae</taxon>
        <taxon>Acereae</taxon>
        <taxon>Dipteronia</taxon>
    </lineage>
</organism>
<evidence type="ECO:0000259" key="5">
    <source>
        <dbReference type="PROSITE" id="PS50966"/>
    </source>
</evidence>
<reference evidence="6" key="1">
    <citation type="journal article" date="2023" name="Plant J.">
        <title>Genome sequences and population genomics provide insights into the demographic history, inbreeding, and mutation load of two 'living fossil' tree species of Dipteronia.</title>
        <authorList>
            <person name="Feng Y."/>
            <person name="Comes H.P."/>
            <person name="Chen J."/>
            <person name="Zhu S."/>
            <person name="Lu R."/>
            <person name="Zhang X."/>
            <person name="Li P."/>
            <person name="Qiu J."/>
            <person name="Olsen K.M."/>
            <person name="Qiu Y."/>
        </authorList>
    </citation>
    <scope>NUCLEOTIDE SEQUENCE</scope>
    <source>
        <strain evidence="6">KIB01</strain>
    </source>
</reference>
<evidence type="ECO:0000256" key="1">
    <source>
        <dbReference type="ARBA" id="ARBA00022723"/>
    </source>
</evidence>
<name>A0AAD9WXK3_9ROSI</name>
<sequence>MAECIRDLLQRWFYDRRTNALEMSTYLTTFTNENVKDRTEIAQRCETHPIHFNKFKVDDKWKETTIVLDERSCSGREWDLDDLPCSHAMAVVRHASQYFNSVHLSVVVDFANLNFCFLVCHDLGSRECQSTHLFSTFTQHDFLNILMK</sequence>
<dbReference type="PROSITE" id="PS50966">
    <property type="entry name" value="ZF_SWIM"/>
    <property type="match status" value="1"/>
</dbReference>
<dbReference type="InterPro" id="IPR006564">
    <property type="entry name" value="Znf_PMZ"/>
</dbReference>
<dbReference type="Proteomes" id="UP001280121">
    <property type="component" value="Unassembled WGS sequence"/>
</dbReference>
<evidence type="ECO:0000256" key="3">
    <source>
        <dbReference type="ARBA" id="ARBA00022833"/>
    </source>
</evidence>
<evidence type="ECO:0000313" key="6">
    <source>
        <dbReference type="EMBL" id="KAK2645810.1"/>
    </source>
</evidence>
<evidence type="ECO:0000256" key="4">
    <source>
        <dbReference type="PROSITE-ProRule" id="PRU00325"/>
    </source>
</evidence>
<proteinExistence type="predicted"/>
<protein>
    <recommendedName>
        <fullName evidence="5">SWIM-type domain-containing protein</fullName>
    </recommendedName>
</protein>
<keyword evidence="3" id="KW-0862">Zinc</keyword>